<dbReference type="AlphaFoldDB" id="A0AAU9LVJ2"/>
<feature type="compositionally biased region" description="Pro residues" evidence="1">
    <location>
        <begin position="75"/>
        <end position="84"/>
    </location>
</feature>
<feature type="compositionally biased region" description="Basic and acidic residues" evidence="1">
    <location>
        <begin position="1"/>
        <end position="14"/>
    </location>
</feature>
<proteinExistence type="predicted"/>
<feature type="compositionally biased region" description="Low complexity" evidence="1">
    <location>
        <begin position="15"/>
        <end position="32"/>
    </location>
</feature>
<feature type="compositionally biased region" description="Polar residues" evidence="1">
    <location>
        <begin position="125"/>
        <end position="145"/>
    </location>
</feature>
<protein>
    <submittedName>
        <fullName evidence="2">Uncharacterized protein</fullName>
    </submittedName>
</protein>
<dbReference type="EMBL" id="CAKMRJ010000001">
    <property type="protein sequence ID" value="CAH1412678.1"/>
    <property type="molecule type" value="Genomic_DNA"/>
</dbReference>
<feature type="region of interest" description="Disordered" evidence="1">
    <location>
        <begin position="68"/>
        <end position="161"/>
    </location>
</feature>
<comment type="caution">
    <text evidence="2">The sequence shown here is derived from an EMBL/GenBank/DDBJ whole genome shotgun (WGS) entry which is preliminary data.</text>
</comment>
<evidence type="ECO:0000313" key="2">
    <source>
        <dbReference type="EMBL" id="CAH1412678.1"/>
    </source>
</evidence>
<evidence type="ECO:0000313" key="3">
    <source>
        <dbReference type="Proteomes" id="UP001157418"/>
    </source>
</evidence>
<feature type="compositionally biased region" description="Basic residues" evidence="1">
    <location>
        <begin position="149"/>
        <end position="161"/>
    </location>
</feature>
<keyword evidence="3" id="KW-1185">Reference proteome</keyword>
<accession>A0AAU9LVJ2</accession>
<name>A0AAU9LVJ2_9ASTR</name>
<evidence type="ECO:0000256" key="1">
    <source>
        <dbReference type="SAM" id="MobiDB-lite"/>
    </source>
</evidence>
<dbReference type="Proteomes" id="UP001157418">
    <property type="component" value="Unassembled WGS sequence"/>
</dbReference>
<sequence length="161" mass="17225">MTRPSERARNKKAPETANTPATPQAQATITAPEAPPSGGLAAATSSVIVQNRTPIRIVNYATPSLFPNDGGPNPYITPPMPPFFPNTSGLSSASYSHLPPPAQTTNEPRQKTPPTPPLNGIPSLTHKTPTNNTATSTSVMFQPQNHPLLVRRRHSHPTKYP</sequence>
<gene>
    <name evidence="2" type="ORF">LVIROSA_LOCUS677</name>
</gene>
<reference evidence="2 3" key="1">
    <citation type="submission" date="2022-01" db="EMBL/GenBank/DDBJ databases">
        <authorList>
            <person name="Xiong W."/>
            <person name="Schranz E."/>
        </authorList>
    </citation>
    <scope>NUCLEOTIDE SEQUENCE [LARGE SCALE GENOMIC DNA]</scope>
</reference>
<feature type="region of interest" description="Disordered" evidence="1">
    <location>
        <begin position="1"/>
        <end position="41"/>
    </location>
</feature>
<organism evidence="2 3">
    <name type="scientific">Lactuca virosa</name>
    <dbReference type="NCBI Taxonomy" id="75947"/>
    <lineage>
        <taxon>Eukaryota</taxon>
        <taxon>Viridiplantae</taxon>
        <taxon>Streptophyta</taxon>
        <taxon>Embryophyta</taxon>
        <taxon>Tracheophyta</taxon>
        <taxon>Spermatophyta</taxon>
        <taxon>Magnoliopsida</taxon>
        <taxon>eudicotyledons</taxon>
        <taxon>Gunneridae</taxon>
        <taxon>Pentapetalae</taxon>
        <taxon>asterids</taxon>
        <taxon>campanulids</taxon>
        <taxon>Asterales</taxon>
        <taxon>Asteraceae</taxon>
        <taxon>Cichorioideae</taxon>
        <taxon>Cichorieae</taxon>
        <taxon>Lactucinae</taxon>
        <taxon>Lactuca</taxon>
    </lineage>
</organism>